<keyword evidence="3" id="KW-1185">Reference proteome</keyword>
<dbReference type="OrthoDB" id="9178925at2"/>
<dbReference type="Proteomes" id="UP000322876">
    <property type="component" value="Unassembled WGS sequence"/>
</dbReference>
<sequence>MEGGRLMKNIFKFLILVLLFHSISFANEAPVNDLIYHYFQAIQNKDLQTINRLFINQNPNRIKAYNAVFQATDQRINSIKIKNVKIFGNKGIVEVDADFLIISKVIPDSFNYQENQVFLLEKNSFNQWKIAKIITKEDFNLIIKNYFLKKGFEPLKEVTKVDFSYNTAESGEDFLNDGSYLNISGKWKTDFGILIITQNGNKIYGTYPHDSGKIEGTLNGNVLNCIWKEAPTYKPYNDAGECYFIFSRDGKKFTGKWRYGFNKSVWNGNWNGIKISDGSNIPNNTQIQTGDTSTSNMEYNTDRPGLDYKNFNLPANDPKLCKQVCDNDPKCKAWTFVKPNTIQGPNPRCWLKYAVPNPIKSNCCISGIKKQADMANAESWFKNWKIIKSLNSNIAGSNEKFGWKYPVRKIGDAMPPEGAKGAALYLHPISQTEPTHLQGHYHVSSNKKSLMFRVAGNKNGDWLMEVRVNGIKAFERVVDGKKWYELTIPLQKYYGQDITVDLFIKANGWFFEYAFIDEITLVNTQSIGPYGIEYNTDRPGFDYKNFDLPQNNALLCKQACDNDPKCKAWTFIKPNTIQGPNPRCWLKYAVPKPVLNTYCVSGVKNNTNNPSSNNNNVINDKHIYDDFNSFNNKLWIPLEWQTLNKAPNKITLYNGILDLKCNITDRSGFLASKPIKINRDEIITIKRRVKVHYANQYFEGGIWFYQTDKPEIVMPQNKATWLSAFGKQLFNVTYYNYYYEKPGVRQYVPAKHGFVISGLDWRNKKNYVVFPPIWDKWFEEEIVYDPGSNTAIYKINGQIGKVFTANMDKPYIRFIMHSYGWYTGHDIQIDWIKIDITKKENSAHNYNSNNLKMVNNSTFSIEQCAAYQFKNDYITKQIPNYLDKNIKTVYVTCKINNTPANTVLTAQWYYYDSDNSKIFILDYPYKIPQPNYTGYVTFNLEMPPEKIWPSGKYEVVITKDSNILKKINFYFK</sequence>
<accession>A0A5A8F6L9</accession>
<dbReference type="Pfam" id="PF14295">
    <property type="entry name" value="PAN_4"/>
    <property type="match status" value="2"/>
</dbReference>
<proteinExistence type="predicted"/>
<gene>
    <name evidence="2" type="ORF">FHQ18_03855</name>
</gene>
<organism evidence="2 3">
    <name type="scientific">Deferribacter autotrophicus</name>
    <dbReference type="NCBI Taxonomy" id="500465"/>
    <lineage>
        <taxon>Bacteria</taxon>
        <taxon>Pseudomonadati</taxon>
        <taxon>Deferribacterota</taxon>
        <taxon>Deferribacteres</taxon>
        <taxon>Deferribacterales</taxon>
        <taxon>Deferribacteraceae</taxon>
        <taxon>Deferribacter</taxon>
    </lineage>
</organism>
<dbReference type="AlphaFoldDB" id="A0A5A8F6L9"/>
<comment type="caution">
    <text evidence="2">The sequence shown here is derived from an EMBL/GenBank/DDBJ whole genome shotgun (WGS) entry which is preliminary data.</text>
</comment>
<protein>
    <recommendedName>
        <fullName evidence="1">Apple domain-containing protein</fullName>
    </recommendedName>
</protein>
<dbReference type="Gene3D" id="3.50.4.10">
    <property type="entry name" value="Hepatocyte Growth Factor"/>
    <property type="match status" value="2"/>
</dbReference>
<reference evidence="2 3" key="1">
    <citation type="submission" date="2019-06" db="EMBL/GenBank/DDBJ databases">
        <title>Genomic insights into carbon and energy metabolism of Deferribacter autotrophicus revealed new metabolic traits in the phylum Deferribacteres.</title>
        <authorList>
            <person name="Slobodkin A.I."/>
            <person name="Slobodkina G.B."/>
            <person name="Allioux M."/>
            <person name="Alain K."/>
            <person name="Jebbar M."/>
            <person name="Shadrin V."/>
            <person name="Kublanov I.V."/>
            <person name="Toshchakov S.V."/>
            <person name="Bonch-Osmolovskaya E.A."/>
        </authorList>
    </citation>
    <scope>NUCLEOTIDE SEQUENCE [LARGE SCALE GENOMIC DNA]</scope>
    <source>
        <strain evidence="2 3">SL50</strain>
    </source>
</reference>
<name>A0A5A8F6L9_9BACT</name>
<evidence type="ECO:0000313" key="3">
    <source>
        <dbReference type="Proteomes" id="UP000322876"/>
    </source>
</evidence>
<evidence type="ECO:0000313" key="2">
    <source>
        <dbReference type="EMBL" id="KAA0259093.1"/>
    </source>
</evidence>
<feature type="domain" description="Apple" evidence="1">
    <location>
        <begin position="536"/>
        <end position="587"/>
    </location>
</feature>
<feature type="domain" description="Apple" evidence="1">
    <location>
        <begin position="301"/>
        <end position="352"/>
    </location>
</feature>
<evidence type="ECO:0000259" key="1">
    <source>
        <dbReference type="Pfam" id="PF14295"/>
    </source>
</evidence>
<dbReference type="InterPro" id="IPR003609">
    <property type="entry name" value="Pan_app"/>
</dbReference>
<dbReference type="EMBL" id="VFJB01000003">
    <property type="protein sequence ID" value="KAA0259093.1"/>
    <property type="molecule type" value="Genomic_DNA"/>
</dbReference>